<dbReference type="AlphaFoldDB" id="A0A4U9VVK2"/>
<dbReference type="GO" id="GO:0032259">
    <property type="term" value="P:methylation"/>
    <property type="evidence" value="ECO:0007669"/>
    <property type="project" value="UniProtKB-KW"/>
</dbReference>
<dbReference type="PROSITE" id="PS51585">
    <property type="entry name" value="SAM_MT_TPMT"/>
    <property type="match status" value="1"/>
</dbReference>
<gene>
    <name evidence="5" type="ORF">NCTC11429_03567</name>
</gene>
<protein>
    <submittedName>
        <fullName evidence="5">Thiopurine S-methyltransferase</fullName>
    </submittedName>
</protein>
<dbReference type="STRING" id="1123265.GCA_000686625_01297"/>
<evidence type="ECO:0000256" key="3">
    <source>
        <dbReference type="ARBA" id="ARBA00022679"/>
    </source>
</evidence>
<dbReference type="Gene3D" id="3.40.50.150">
    <property type="entry name" value="Vaccinia Virus protein VP39"/>
    <property type="match status" value="1"/>
</dbReference>
<name>A0A4U9VVK2_9SPHI</name>
<evidence type="ECO:0000256" key="4">
    <source>
        <dbReference type="ARBA" id="ARBA00022691"/>
    </source>
</evidence>
<evidence type="ECO:0000256" key="1">
    <source>
        <dbReference type="ARBA" id="ARBA00022553"/>
    </source>
</evidence>
<dbReference type="Proteomes" id="UP000308196">
    <property type="component" value="Chromosome"/>
</dbReference>
<dbReference type="GO" id="GO:0008757">
    <property type="term" value="F:S-adenosylmethionine-dependent methyltransferase activity"/>
    <property type="evidence" value="ECO:0007669"/>
    <property type="project" value="InterPro"/>
</dbReference>
<dbReference type="GeneID" id="78464229"/>
<sequence>MDTLELNKDYWDERYKKHEIGWDIGYASPAIVAYATASIPKSATILIPGCGNAHEARALLFEGFTNLTLLDIAPTLVRKVQKQFDKTKYVRVVCKDFFLHTPQYDYILEQTFFCALHPSLREKYVEQMASLLRPGGTLAGLLFNRTFERKGPPFGGNIAEYQKLFNSLFDIVQMKPCADSIPQRQGSELFIELRKK</sequence>
<keyword evidence="2 5" id="KW-0489">Methyltransferase</keyword>
<keyword evidence="3 5" id="KW-0808">Transferase</keyword>
<keyword evidence="4" id="KW-0949">S-adenosyl-L-methionine</keyword>
<dbReference type="Pfam" id="PF05724">
    <property type="entry name" value="TPMT"/>
    <property type="match status" value="1"/>
</dbReference>
<evidence type="ECO:0000313" key="6">
    <source>
        <dbReference type="Proteomes" id="UP000308196"/>
    </source>
</evidence>
<reference evidence="5 6" key="1">
    <citation type="submission" date="2019-05" db="EMBL/GenBank/DDBJ databases">
        <authorList>
            <consortium name="Pathogen Informatics"/>
        </authorList>
    </citation>
    <scope>NUCLEOTIDE SEQUENCE [LARGE SCALE GENOMIC DNA]</scope>
    <source>
        <strain evidence="5 6">NCTC11429</strain>
    </source>
</reference>
<dbReference type="CDD" id="cd02440">
    <property type="entry name" value="AdoMet_MTases"/>
    <property type="match status" value="1"/>
</dbReference>
<dbReference type="KEGG" id="stha:NCTC11429_03567"/>
<organism evidence="5 6">
    <name type="scientific">Sphingobacterium thalpophilum</name>
    <dbReference type="NCBI Taxonomy" id="259"/>
    <lineage>
        <taxon>Bacteria</taxon>
        <taxon>Pseudomonadati</taxon>
        <taxon>Bacteroidota</taxon>
        <taxon>Sphingobacteriia</taxon>
        <taxon>Sphingobacteriales</taxon>
        <taxon>Sphingobacteriaceae</taxon>
        <taxon>Sphingobacterium</taxon>
    </lineage>
</organism>
<dbReference type="PANTHER" id="PTHR32183:SF6">
    <property type="entry name" value="CYSTEINE SULFINATE DESULFINASE_CYSTEINE DESULFURASE AND RELATED ENZYMES"/>
    <property type="match status" value="1"/>
</dbReference>
<proteinExistence type="predicted"/>
<dbReference type="SUPFAM" id="SSF53335">
    <property type="entry name" value="S-adenosyl-L-methionine-dependent methyltransferases"/>
    <property type="match status" value="1"/>
</dbReference>
<evidence type="ECO:0000256" key="2">
    <source>
        <dbReference type="ARBA" id="ARBA00022603"/>
    </source>
</evidence>
<evidence type="ECO:0000313" key="5">
    <source>
        <dbReference type="EMBL" id="VTR47711.1"/>
    </source>
</evidence>
<dbReference type="InterPro" id="IPR029063">
    <property type="entry name" value="SAM-dependent_MTases_sf"/>
</dbReference>
<dbReference type="InterPro" id="IPR008854">
    <property type="entry name" value="TPMT"/>
</dbReference>
<dbReference type="RefSeq" id="WP_028068851.1">
    <property type="nucleotide sequence ID" value="NZ_CP141191.1"/>
</dbReference>
<accession>A0A4U9VVK2</accession>
<dbReference type="PANTHER" id="PTHR32183">
    <property type="match status" value="1"/>
</dbReference>
<dbReference type="EMBL" id="LR590484">
    <property type="protein sequence ID" value="VTR47711.1"/>
    <property type="molecule type" value="Genomic_DNA"/>
</dbReference>
<keyword evidence="1" id="KW-0597">Phosphoprotein</keyword>